<dbReference type="InterPro" id="IPR051532">
    <property type="entry name" value="Ester_Hydrolysis_Enzymes"/>
</dbReference>
<dbReference type="InterPro" id="IPR036514">
    <property type="entry name" value="SGNH_hydro_sf"/>
</dbReference>
<evidence type="ECO:0000256" key="1">
    <source>
        <dbReference type="SAM" id="SignalP"/>
    </source>
</evidence>
<proteinExistence type="predicted"/>
<feature type="chain" id="PRO_5011722627" evidence="1">
    <location>
        <begin position="27"/>
        <end position="260"/>
    </location>
</feature>
<reference evidence="4" key="1">
    <citation type="submission" date="2016-10" db="EMBL/GenBank/DDBJ databases">
        <authorList>
            <person name="Varghese N."/>
            <person name="Submissions S."/>
        </authorList>
    </citation>
    <scope>NUCLEOTIDE SEQUENCE [LARGE SCALE GENOMIC DNA]</scope>
    <source>
        <strain evidence="4">OR362-8,ATCC BAA-1266,JCM 13504</strain>
    </source>
</reference>
<keyword evidence="4" id="KW-1185">Reference proteome</keyword>
<dbReference type="GO" id="GO:0004622">
    <property type="term" value="F:phosphatidylcholine lysophospholipase activity"/>
    <property type="evidence" value="ECO:0007669"/>
    <property type="project" value="TreeGrafter"/>
</dbReference>
<dbReference type="RefSeq" id="WP_092670095.1">
    <property type="nucleotide sequence ID" value="NZ_FOXS01000001.1"/>
</dbReference>
<dbReference type="AlphaFoldDB" id="A0A1I5VCY2"/>
<protein>
    <submittedName>
        <fullName evidence="3">Lysophospholipase L1</fullName>
    </submittedName>
</protein>
<dbReference type="Pfam" id="PF13472">
    <property type="entry name" value="Lipase_GDSL_2"/>
    <property type="match status" value="1"/>
</dbReference>
<evidence type="ECO:0000313" key="4">
    <source>
        <dbReference type="Proteomes" id="UP000199029"/>
    </source>
</evidence>
<dbReference type="InterPro" id="IPR013830">
    <property type="entry name" value="SGNH_hydro"/>
</dbReference>
<feature type="domain" description="SGNH hydrolase-type esterase" evidence="2">
    <location>
        <begin position="80"/>
        <end position="244"/>
    </location>
</feature>
<feature type="signal peptide" evidence="1">
    <location>
        <begin position="1"/>
        <end position="26"/>
    </location>
</feature>
<accession>A0A1I5VCY2</accession>
<evidence type="ECO:0000259" key="2">
    <source>
        <dbReference type="Pfam" id="PF13472"/>
    </source>
</evidence>
<evidence type="ECO:0000313" key="3">
    <source>
        <dbReference type="EMBL" id="SFQ05330.1"/>
    </source>
</evidence>
<organism evidence="3 4">
    <name type="scientific">Hymenobacter arizonensis</name>
    <name type="common">Siccationidurans arizonensis</name>
    <dbReference type="NCBI Taxonomy" id="1227077"/>
    <lineage>
        <taxon>Bacteria</taxon>
        <taxon>Pseudomonadati</taxon>
        <taxon>Bacteroidota</taxon>
        <taxon>Cytophagia</taxon>
        <taxon>Cytophagales</taxon>
        <taxon>Hymenobacteraceae</taxon>
        <taxon>Hymenobacter</taxon>
    </lineage>
</organism>
<gene>
    <name evidence="3" type="ORF">SAMN04515668_1285</name>
</gene>
<dbReference type="STRING" id="1227077.SAMN04515668_1285"/>
<name>A0A1I5VCY2_HYMAR</name>
<dbReference type="Proteomes" id="UP000199029">
    <property type="component" value="Unassembled WGS sequence"/>
</dbReference>
<dbReference type="PANTHER" id="PTHR30383">
    <property type="entry name" value="THIOESTERASE 1/PROTEASE 1/LYSOPHOSPHOLIPASE L1"/>
    <property type="match status" value="1"/>
</dbReference>
<sequence>MSLYLKLPPICLLAWAATLLPLAAHAQQPTPEAAKKAADEAYRTQQEYLLRNDWAYLQRYAAANQRLPPPTPGVPRVVIIGNSITEGWVKADSAFFGGKPYAYVGRGISGQTTGKLLVRFRADVIDLRPAVVVILGGINDIAENGGPYNQQATLNNIMTMAELARVHGIRVVLGSVTPATDFWWRKGLQPAPHIMALNQQIKAYATQQKIVYLDLHSALADETLGLKKAYGEDGVHPNLAGYRVMAPLLNQAVAAALKKK</sequence>
<dbReference type="Gene3D" id="3.40.50.1110">
    <property type="entry name" value="SGNH hydrolase"/>
    <property type="match status" value="1"/>
</dbReference>
<dbReference type="OrthoDB" id="9794725at2"/>
<dbReference type="PANTHER" id="PTHR30383:SF5">
    <property type="entry name" value="SGNH HYDROLASE-TYPE ESTERASE DOMAIN-CONTAINING PROTEIN"/>
    <property type="match status" value="1"/>
</dbReference>
<dbReference type="EMBL" id="FOXS01000001">
    <property type="protein sequence ID" value="SFQ05330.1"/>
    <property type="molecule type" value="Genomic_DNA"/>
</dbReference>
<dbReference type="SUPFAM" id="SSF52266">
    <property type="entry name" value="SGNH hydrolase"/>
    <property type="match status" value="1"/>
</dbReference>
<keyword evidence="1" id="KW-0732">Signal</keyword>